<dbReference type="EC" id="2.7.1.-" evidence="5"/>
<dbReference type="AlphaFoldDB" id="F4QKI6"/>
<dbReference type="GO" id="GO:0000215">
    <property type="term" value="F:tRNA 2'-phosphotransferase activity"/>
    <property type="evidence" value="ECO:0007669"/>
    <property type="project" value="TreeGrafter"/>
</dbReference>
<dbReference type="STRING" id="715226.ABI_05710"/>
<dbReference type="GO" id="GO:0003950">
    <property type="term" value="F:NAD+ poly-ADP-ribosyltransferase activity"/>
    <property type="evidence" value="ECO:0007669"/>
    <property type="project" value="InterPro"/>
</dbReference>
<evidence type="ECO:0000256" key="2">
    <source>
        <dbReference type="ARBA" id="ARBA00022679"/>
    </source>
</evidence>
<dbReference type="InterPro" id="IPR042080">
    <property type="entry name" value="RNA_2'-PTrans_N"/>
</dbReference>
<dbReference type="Pfam" id="PF01885">
    <property type="entry name" value="PTS_2-RNA"/>
    <property type="match status" value="1"/>
</dbReference>
<organism evidence="6 7">
    <name type="scientific">Asticcacaulis biprosthecium C19</name>
    <dbReference type="NCBI Taxonomy" id="715226"/>
    <lineage>
        <taxon>Bacteria</taxon>
        <taxon>Pseudomonadati</taxon>
        <taxon>Pseudomonadota</taxon>
        <taxon>Alphaproteobacteria</taxon>
        <taxon>Caulobacterales</taxon>
        <taxon>Caulobacteraceae</taxon>
        <taxon>Asticcacaulis</taxon>
    </lineage>
</organism>
<keyword evidence="2 5" id="KW-0808">Transferase</keyword>
<keyword evidence="3 5" id="KW-0520">NAD</keyword>
<comment type="similarity">
    <text evidence="1 5">Belongs to the KptA/TPT1 family.</text>
</comment>
<dbReference type="PANTHER" id="PTHR12684:SF2">
    <property type="entry name" value="TRNA 2'-PHOSPHOTRANSFERASE 1"/>
    <property type="match status" value="1"/>
</dbReference>
<dbReference type="Gene3D" id="3.20.170.30">
    <property type="match status" value="1"/>
</dbReference>
<evidence type="ECO:0000313" key="6">
    <source>
        <dbReference type="EMBL" id="EGF92138.1"/>
    </source>
</evidence>
<reference evidence="7" key="1">
    <citation type="submission" date="2011-03" db="EMBL/GenBank/DDBJ databases">
        <title>Draft genome sequence of Brevundimonas diminuta.</title>
        <authorList>
            <person name="Brown P.J.B."/>
            <person name="Buechlein A."/>
            <person name="Hemmerich C."/>
            <person name="Brun Y.V."/>
        </authorList>
    </citation>
    <scope>NUCLEOTIDE SEQUENCE [LARGE SCALE GENOMIC DNA]</scope>
    <source>
        <strain evidence="7">C19</strain>
    </source>
</reference>
<dbReference type="InterPro" id="IPR042081">
    <property type="entry name" value="RNA_2'-PTrans_C"/>
</dbReference>
<dbReference type="OrthoDB" id="4537997at2"/>
<keyword evidence="7" id="KW-1185">Reference proteome</keyword>
<dbReference type="PANTHER" id="PTHR12684">
    <property type="entry name" value="PUTATIVE PHOSPHOTRANSFERASE"/>
    <property type="match status" value="1"/>
</dbReference>
<dbReference type="Gene3D" id="1.10.10.970">
    <property type="entry name" value="RNA 2'-phosphotransferase, Tpt1/KptA family, N-terminal domain"/>
    <property type="match status" value="1"/>
</dbReference>
<evidence type="ECO:0000256" key="4">
    <source>
        <dbReference type="ARBA" id="ARBA00025212"/>
    </source>
</evidence>
<dbReference type="InterPro" id="IPR022928">
    <property type="entry name" value="RNA_2'-PTrans_KptA"/>
</dbReference>
<evidence type="ECO:0000256" key="5">
    <source>
        <dbReference type="HAMAP-Rule" id="MF_00299"/>
    </source>
</evidence>
<evidence type="ECO:0000256" key="1">
    <source>
        <dbReference type="ARBA" id="ARBA00009836"/>
    </source>
</evidence>
<dbReference type="SUPFAM" id="SSF56399">
    <property type="entry name" value="ADP-ribosylation"/>
    <property type="match status" value="1"/>
</dbReference>
<evidence type="ECO:0000256" key="3">
    <source>
        <dbReference type="ARBA" id="ARBA00023027"/>
    </source>
</evidence>
<dbReference type="EMBL" id="GL883077">
    <property type="protein sequence ID" value="EGF92138.1"/>
    <property type="molecule type" value="Genomic_DNA"/>
</dbReference>
<dbReference type="GO" id="GO:0006388">
    <property type="term" value="P:tRNA splicing, via endonucleolytic cleavage and ligation"/>
    <property type="evidence" value="ECO:0007669"/>
    <property type="project" value="UniProtKB-UniRule"/>
</dbReference>
<dbReference type="eggNOG" id="COG1859">
    <property type="taxonomic scope" value="Bacteria"/>
</dbReference>
<comment type="function">
    <text evidence="4 5">Removes the 2'-phosphate from RNA via an intermediate in which the phosphate is ADP-ribosylated by NAD followed by a presumed transesterification to release the RNA and generate ADP-ribose 1''-2''-cyclic phosphate (APPR&gt;P). May function as an ADP-ribosylase.</text>
</comment>
<gene>
    <name evidence="5" type="primary">kptA</name>
    <name evidence="6" type="ORF">ABI_05710</name>
</gene>
<dbReference type="Proteomes" id="UP000006512">
    <property type="component" value="Unassembled WGS sequence"/>
</dbReference>
<dbReference type="InterPro" id="IPR002745">
    <property type="entry name" value="Ptrans_KptA/Tpt1"/>
</dbReference>
<sequence length="182" mass="20340">MNDKTISKFLSLVLRHQPETIGLTLDAHGWTSVDDLLKRMAAHGKFLTREKLERVVAENDKKRYTLSEDGLRIRAAQGHSVKVDLALLPALPPDILYHGTATRFVESIMTEGLKPQSRQQVHLSLDYATASKVGQRHGKPYIFRVEAGRMQADGHLFFRADNGVWLTDAVPPQYLIAPDSAA</sequence>
<name>F4QKI6_9CAUL</name>
<evidence type="ECO:0000313" key="7">
    <source>
        <dbReference type="Proteomes" id="UP000006512"/>
    </source>
</evidence>
<proteinExistence type="inferred from homology"/>
<accession>F4QKI6</accession>
<dbReference type="RefSeq" id="WP_006271308.1">
    <property type="nucleotide sequence ID" value="NZ_GL883077.1"/>
</dbReference>
<dbReference type="HAMAP" id="MF_00299">
    <property type="entry name" value="KptA"/>
    <property type="match status" value="1"/>
</dbReference>
<protein>
    <recommendedName>
        <fullName evidence="5">Probable RNA 2'-phosphotransferase</fullName>
        <ecNumber evidence="5">2.7.1.-</ecNumber>
    </recommendedName>
</protein>
<dbReference type="HOGENOM" id="CLU_052998_4_0_5"/>
<dbReference type="NCBIfam" id="NF002014">
    <property type="entry name" value="PRK00819.1-4"/>
    <property type="match status" value="1"/>
</dbReference>